<keyword evidence="2" id="KW-0238">DNA-binding</keyword>
<dbReference type="SMART" id="SM00448">
    <property type="entry name" value="REC"/>
    <property type="match status" value="1"/>
</dbReference>
<reference evidence="6 7" key="1">
    <citation type="submission" date="2020-11" db="EMBL/GenBank/DDBJ databases">
        <title>WGS of Herminiimonas contaminans strain Marseille-Q4544 isolated from planarians Schmidtea mediterranea.</title>
        <authorList>
            <person name="Kangale L."/>
        </authorList>
    </citation>
    <scope>NUCLEOTIDE SEQUENCE [LARGE SCALE GENOMIC DNA]</scope>
    <source>
        <strain evidence="6 7">Marseille-Q4544</strain>
    </source>
</reference>
<comment type="caution">
    <text evidence="6">The sequence shown here is derived from an EMBL/GenBank/DDBJ whole genome shotgun (WGS) entry which is preliminary data.</text>
</comment>
<dbReference type="RefSeq" id="WP_195874376.1">
    <property type="nucleotide sequence ID" value="NZ_JADOEL010000001.1"/>
</dbReference>
<dbReference type="PANTHER" id="PTHR45566">
    <property type="entry name" value="HTH-TYPE TRANSCRIPTIONAL REGULATOR YHJB-RELATED"/>
    <property type="match status" value="1"/>
</dbReference>
<protein>
    <submittedName>
        <fullName evidence="6">Response regulator transcription factor</fullName>
    </submittedName>
</protein>
<feature type="modified residue" description="4-aspartylphosphate" evidence="3">
    <location>
        <position position="55"/>
    </location>
</feature>
<evidence type="ECO:0000313" key="7">
    <source>
        <dbReference type="Proteomes" id="UP000657372"/>
    </source>
</evidence>
<dbReference type="Gene3D" id="3.40.50.2300">
    <property type="match status" value="1"/>
</dbReference>
<dbReference type="InterPro" id="IPR016032">
    <property type="entry name" value="Sig_transdc_resp-reg_C-effctor"/>
</dbReference>
<dbReference type="CDD" id="cd06170">
    <property type="entry name" value="LuxR_C_like"/>
    <property type="match status" value="1"/>
</dbReference>
<keyword evidence="7" id="KW-1185">Reference proteome</keyword>
<dbReference type="Pfam" id="PF00196">
    <property type="entry name" value="GerE"/>
    <property type="match status" value="1"/>
</dbReference>
<dbReference type="PROSITE" id="PS50043">
    <property type="entry name" value="HTH_LUXR_2"/>
    <property type="match status" value="1"/>
</dbReference>
<dbReference type="Proteomes" id="UP000657372">
    <property type="component" value="Unassembled WGS sequence"/>
</dbReference>
<dbReference type="InterPro" id="IPR036388">
    <property type="entry name" value="WH-like_DNA-bd_sf"/>
</dbReference>
<dbReference type="InterPro" id="IPR000792">
    <property type="entry name" value="Tscrpt_reg_LuxR_C"/>
</dbReference>
<name>A0ABS0EMP4_9BURK</name>
<feature type="domain" description="HTH luxR-type" evidence="4">
    <location>
        <begin position="146"/>
        <end position="211"/>
    </location>
</feature>
<organism evidence="6 7">
    <name type="scientific">Herminiimonas contaminans</name>
    <dbReference type="NCBI Taxonomy" id="1111140"/>
    <lineage>
        <taxon>Bacteria</taxon>
        <taxon>Pseudomonadati</taxon>
        <taxon>Pseudomonadota</taxon>
        <taxon>Betaproteobacteria</taxon>
        <taxon>Burkholderiales</taxon>
        <taxon>Oxalobacteraceae</taxon>
        <taxon>Herminiimonas</taxon>
    </lineage>
</organism>
<accession>A0ABS0EMP4</accession>
<evidence type="ECO:0000259" key="4">
    <source>
        <dbReference type="PROSITE" id="PS50043"/>
    </source>
</evidence>
<evidence type="ECO:0000256" key="2">
    <source>
        <dbReference type="ARBA" id="ARBA00023125"/>
    </source>
</evidence>
<dbReference type="InterPro" id="IPR058245">
    <property type="entry name" value="NreC/VraR/RcsB-like_REC"/>
</dbReference>
<dbReference type="PRINTS" id="PR00038">
    <property type="entry name" value="HTHLUXR"/>
</dbReference>
<feature type="domain" description="Response regulatory" evidence="5">
    <location>
        <begin position="3"/>
        <end position="120"/>
    </location>
</feature>
<dbReference type="SUPFAM" id="SSF46894">
    <property type="entry name" value="C-terminal effector domain of the bipartite response regulators"/>
    <property type="match status" value="1"/>
</dbReference>
<dbReference type="SMART" id="SM00421">
    <property type="entry name" value="HTH_LUXR"/>
    <property type="match status" value="1"/>
</dbReference>
<dbReference type="PROSITE" id="PS50110">
    <property type="entry name" value="RESPONSE_REGULATORY"/>
    <property type="match status" value="1"/>
</dbReference>
<gene>
    <name evidence="6" type="ORF">IXC47_00380</name>
</gene>
<evidence type="ECO:0000259" key="5">
    <source>
        <dbReference type="PROSITE" id="PS50110"/>
    </source>
</evidence>
<dbReference type="InterPro" id="IPR001789">
    <property type="entry name" value="Sig_transdc_resp-reg_receiver"/>
</dbReference>
<keyword evidence="1 3" id="KW-0597">Phosphoprotein</keyword>
<dbReference type="Pfam" id="PF00072">
    <property type="entry name" value="Response_reg"/>
    <property type="match status" value="1"/>
</dbReference>
<dbReference type="SUPFAM" id="SSF52172">
    <property type="entry name" value="CheY-like"/>
    <property type="match status" value="1"/>
</dbReference>
<evidence type="ECO:0000256" key="3">
    <source>
        <dbReference type="PROSITE-ProRule" id="PRU00169"/>
    </source>
</evidence>
<sequence>MSSVLLIDDHAMFREGLTLALVQADPTLQIHSVASGNEALQLVQTETAISTVMMDYYLPDIGGGALLQRLRQLRPGLRILALSASEDPDDVRHALASGAHGFIHKSADSKTLFAALSSVMQGHGYLPPTFDSLATADNTHGNNDDDASLLSRLTPRQTEVLRLMCDGLRNGEIAEQLGMTEKTVKAHVTAVLSGLGVLNRTQATLVARRAGLLGKPR</sequence>
<dbReference type="Gene3D" id="1.10.10.10">
    <property type="entry name" value="Winged helix-like DNA-binding domain superfamily/Winged helix DNA-binding domain"/>
    <property type="match status" value="1"/>
</dbReference>
<evidence type="ECO:0000313" key="6">
    <source>
        <dbReference type="EMBL" id="MBF8176130.1"/>
    </source>
</evidence>
<dbReference type="InterPro" id="IPR011006">
    <property type="entry name" value="CheY-like_superfamily"/>
</dbReference>
<dbReference type="InterPro" id="IPR051015">
    <property type="entry name" value="EvgA-like"/>
</dbReference>
<dbReference type="EMBL" id="JADOEL010000001">
    <property type="protein sequence ID" value="MBF8176130.1"/>
    <property type="molecule type" value="Genomic_DNA"/>
</dbReference>
<dbReference type="CDD" id="cd17535">
    <property type="entry name" value="REC_NarL-like"/>
    <property type="match status" value="1"/>
</dbReference>
<dbReference type="PANTHER" id="PTHR45566:SF1">
    <property type="entry name" value="HTH-TYPE TRANSCRIPTIONAL REGULATOR YHJB-RELATED"/>
    <property type="match status" value="1"/>
</dbReference>
<proteinExistence type="predicted"/>
<evidence type="ECO:0000256" key="1">
    <source>
        <dbReference type="ARBA" id="ARBA00022553"/>
    </source>
</evidence>